<comment type="caution">
    <text evidence="1">The sequence shown here is derived from an EMBL/GenBank/DDBJ whole genome shotgun (WGS) entry which is preliminary data.</text>
</comment>
<organism evidence="1 2">
    <name type="scientific">Caerostris extrusa</name>
    <name type="common">Bark spider</name>
    <name type="synonym">Caerostris bankana</name>
    <dbReference type="NCBI Taxonomy" id="172846"/>
    <lineage>
        <taxon>Eukaryota</taxon>
        <taxon>Metazoa</taxon>
        <taxon>Ecdysozoa</taxon>
        <taxon>Arthropoda</taxon>
        <taxon>Chelicerata</taxon>
        <taxon>Arachnida</taxon>
        <taxon>Araneae</taxon>
        <taxon>Araneomorphae</taxon>
        <taxon>Entelegynae</taxon>
        <taxon>Araneoidea</taxon>
        <taxon>Araneidae</taxon>
        <taxon>Caerostris</taxon>
    </lineage>
</organism>
<evidence type="ECO:0000313" key="2">
    <source>
        <dbReference type="Proteomes" id="UP001054945"/>
    </source>
</evidence>
<evidence type="ECO:0000313" key="1">
    <source>
        <dbReference type="EMBL" id="GIY28628.1"/>
    </source>
</evidence>
<dbReference type="Proteomes" id="UP001054945">
    <property type="component" value="Unassembled WGS sequence"/>
</dbReference>
<keyword evidence="2" id="KW-1185">Reference proteome</keyword>
<accession>A0AAV4S275</accession>
<sequence length="102" mass="12093">MYFTPVLLHASDKELQFLFPVHLLEQQQHLRLERSAARHYAETEDAETLVQPHRTDCLKLVRQKKAESIRYLHLDHCLIREFDAQICNEMPHLRENLTSVST</sequence>
<reference evidence="1 2" key="1">
    <citation type="submission" date="2021-06" db="EMBL/GenBank/DDBJ databases">
        <title>Caerostris extrusa draft genome.</title>
        <authorList>
            <person name="Kono N."/>
            <person name="Arakawa K."/>
        </authorList>
    </citation>
    <scope>NUCLEOTIDE SEQUENCE [LARGE SCALE GENOMIC DNA]</scope>
</reference>
<name>A0AAV4S275_CAEEX</name>
<dbReference type="AlphaFoldDB" id="A0AAV4S275"/>
<protein>
    <submittedName>
        <fullName evidence="1">Uncharacterized protein</fullName>
    </submittedName>
</protein>
<dbReference type="EMBL" id="BPLR01008968">
    <property type="protein sequence ID" value="GIY28628.1"/>
    <property type="molecule type" value="Genomic_DNA"/>
</dbReference>
<gene>
    <name evidence="1" type="ORF">CEXT_310811</name>
</gene>
<proteinExistence type="predicted"/>